<feature type="region of interest" description="Disordered" evidence="25">
    <location>
        <begin position="432"/>
        <end position="454"/>
    </location>
</feature>
<keyword evidence="18" id="KW-0628">Postsynaptic cell membrane</keyword>
<feature type="compositionally biased region" description="Acidic residues" evidence="25">
    <location>
        <begin position="282"/>
        <end position="304"/>
    </location>
</feature>
<keyword evidence="9" id="KW-0597">Phosphoprotein</keyword>
<dbReference type="GO" id="GO:0045211">
    <property type="term" value="C:postsynaptic membrane"/>
    <property type="evidence" value="ECO:0007669"/>
    <property type="project" value="UniProtKB-SubCell"/>
</dbReference>
<dbReference type="InterPro" id="IPR015919">
    <property type="entry name" value="Cadherin-like_sf"/>
</dbReference>
<name>A0AAN7PLU4_9COLE</name>
<dbReference type="Pfam" id="PF05345">
    <property type="entry name" value="He_PIG"/>
    <property type="match status" value="1"/>
</dbReference>
<feature type="compositionally biased region" description="Pro residues" evidence="25">
    <location>
        <begin position="1238"/>
        <end position="1253"/>
    </location>
</feature>
<feature type="transmembrane region" description="Helical" evidence="26">
    <location>
        <begin position="1121"/>
        <end position="1147"/>
    </location>
</feature>
<dbReference type="InterPro" id="IPR041631">
    <property type="entry name" value="Alpha_DG1_N2"/>
</dbReference>
<dbReference type="SMART" id="SM00736">
    <property type="entry name" value="CADG"/>
    <property type="match status" value="3"/>
</dbReference>
<evidence type="ECO:0000256" key="25">
    <source>
        <dbReference type="SAM" id="MobiDB-lite"/>
    </source>
</evidence>
<dbReference type="GO" id="GO:0005654">
    <property type="term" value="C:nucleoplasm"/>
    <property type="evidence" value="ECO:0007669"/>
    <property type="project" value="UniProtKB-SubCell"/>
</dbReference>
<evidence type="ECO:0000256" key="13">
    <source>
        <dbReference type="ARBA" id="ARBA00023018"/>
    </source>
</evidence>
<feature type="compositionally biased region" description="Polar residues" evidence="25">
    <location>
        <begin position="306"/>
        <end position="341"/>
    </location>
</feature>
<gene>
    <name evidence="29" type="ORF">RN001_000092</name>
</gene>
<keyword evidence="16" id="KW-0206">Cytoskeleton</keyword>
<keyword evidence="7" id="KW-0963">Cytoplasm</keyword>
<dbReference type="SUPFAM" id="SSF111006">
    <property type="entry name" value="Dystroglycan, domain 2"/>
    <property type="match status" value="1"/>
</dbReference>
<feature type="region of interest" description="Disordered" evidence="25">
    <location>
        <begin position="275"/>
        <end position="352"/>
    </location>
</feature>
<dbReference type="InterPro" id="IPR027468">
    <property type="entry name" value="Alpha-dystroglycan_domain_2"/>
</dbReference>
<evidence type="ECO:0000256" key="2">
    <source>
        <dbReference type="ARBA" id="ARBA00004239"/>
    </source>
</evidence>
<dbReference type="Gene3D" id="3.30.70.1040">
    <property type="entry name" value="Dystroglycan, domain 2"/>
    <property type="match status" value="1"/>
</dbReference>
<dbReference type="InterPro" id="IPR006644">
    <property type="entry name" value="Cadg"/>
</dbReference>
<evidence type="ECO:0000256" key="9">
    <source>
        <dbReference type="ARBA" id="ARBA00022553"/>
    </source>
</evidence>
<feature type="compositionally biased region" description="Acidic residues" evidence="25">
    <location>
        <begin position="433"/>
        <end position="454"/>
    </location>
</feature>
<dbReference type="PANTHER" id="PTHR21559:SF21">
    <property type="entry name" value="DYSTROGLYCAN 1"/>
    <property type="match status" value="1"/>
</dbReference>
<evidence type="ECO:0000256" key="7">
    <source>
        <dbReference type="ARBA" id="ARBA00022490"/>
    </source>
</evidence>
<dbReference type="GO" id="GO:0005509">
    <property type="term" value="F:calcium ion binding"/>
    <property type="evidence" value="ECO:0007669"/>
    <property type="project" value="InterPro"/>
</dbReference>
<evidence type="ECO:0000256" key="1">
    <source>
        <dbReference type="ARBA" id="ARBA00004135"/>
    </source>
</evidence>
<dbReference type="GO" id="GO:0005856">
    <property type="term" value="C:cytoskeleton"/>
    <property type="evidence" value="ECO:0007669"/>
    <property type="project" value="UniProtKB-SubCell"/>
</dbReference>
<dbReference type="GO" id="GO:0002009">
    <property type="term" value="P:morphogenesis of an epithelium"/>
    <property type="evidence" value="ECO:0007669"/>
    <property type="project" value="TreeGrafter"/>
</dbReference>
<keyword evidence="30" id="KW-1185">Reference proteome</keyword>
<feature type="region of interest" description="Disordered" evidence="25">
    <location>
        <begin position="1175"/>
        <end position="1253"/>
    </location>
</feature>
<keyword evidence="15" id="KW-0325">Glycoprotein</keyword>
<dbReference type="Proteomes" id="UP001353858">
    <property type="component" value="Unassembled WGS sequence"/>
</dbReference>
<evidence type="ECO:0000256" key="5">
    <source>
        <dbReference type="ARBA" id="ARBA00004642"/>
    </source>
</evidence>
<evidence type="ECO:0000256" key="26">
    <source>
        <dbReference type="SAM" id="Phobius"/>
    </source>
</evidence>
<evidence type="ECO:0000256" key="12">
    <source>
        <dbReference type="ARBA" id="ARBA00022989"/>
    </source>
</evidence>
<feature type="domain" description="Peptidase S72" evidence="28">
    <location>
        <begin position="720"/>
        <end position="833"/>
    </location>
</feature>
<evidence type="ECO:0000256" key="24">
    <source>
        <dbReference type="ARBA" id="ARBA00034100"/>
    </source>
</evidence>
<evidence type="ECO:0000256" key="11">
    <source>
        <dbReference type="ARBA" id="ARBA00022729"/>
    </source>
</evidence>
<keyword evidence="13" id="KW-0770">Synapse</keyword>
<dbReference type="GO" id="GO:0007411">
    <property type="term" value="P:axon guidance"/>
    <property type="evidence" value="ECO:0007669"/>
    <property type="project" value="TreeGrafter"/>
</dbReference>
<dbReference type="CDD" id="cd11303">
    <property type="entry name" value="Dystroglycan_repeat"/>
    <property type="match status" value="1"/>
</dbReference>
<evidence type="ECO:0000256" key="14">
    <source>
        <dbReference type="ARBA" id="ARBA00023157"/>
    </source>
</evidence>
<dbReference type="SUPFAM" id="SSF49313">
    <property type="entry name" value="Cadherin-like"/>
    <property type="match status" value="3"/>
</dbReference>
<dbReference type="InterPro" id="IPR030398">
    <property type="entry name" value="SEA_DG_dom"/>
</dbReference>
<comment type="function">
    <text evidence="19">The dystroglycan complex is involved in a number of processes including laminin and basement membrane assembly, sarcolemmal stability, cell survival, peripheral nerve myelination, nodal structure, cell migration, and epithelial polarization.</text>
</comment>
<evidence type="ECO:0000256" key="8">
    <source>
        <dbReference type="ARBA" id="ARBA00022525"/>
    </source>
</evidence>
<keyword evidence="12 26" id="KW-1133">Transmembrane helix</keyword>
<reference evidence="30" key="1">
    <citation type="submission" date="2023-01" db="EMBL/GenBank/DDBJ databases">
        <title>Key to firefly adult light organ development and bioluminescence: homeobox transcription factors regulate luciferase expression and transportation to peroxisome.</title>
        <authorList>
            <person name="Fu X."/>
        </authorList>
    </citation>
    <scope>NUCLEOTIDE SEQUENCE [LARGE SCALE GENOMIC DNA]</scope>
</reference>
<protein>
    <recommendedName>
        <fullName evidence="21">Dystroglycan 1</fullName>
    </recommendedName>
    <alternativeName>
        <fullName evidence="23">Dystroglycan</fullName>
    </alternativeName>
    <alternativeName>
        <fullName evidence="22">Dystrophin-associated glycoprotein 1</fullName>
    </alternativeName>
</protein>
<dbReference type="PANTHER" id="PTHR21559">
    <property type="entry name" value="DYSTROGLYCAN-RELATED"/>
    <property type="match status" value="1"/>
</dbReference>
<feature type="chain" id="PRO_5043046028" description="Dystroglycan 1" evidence="27">
    <location>
        <begin position="22"/>
        <end position="1253"/>
    </location>
</feature>
<dbReference type="InterPro" id="IPR008465">
    <property type="entry name" value="DAG1_C"/>
</dbReference>
<keyword evidence="17" id="KW-0539">Nucleus</keyword>
<dbReference type="Pfam" id="PF05454">
    <property type="entry name" value="DAG1"/>
    <property type="match status" value="2"/>
</dbReference>
<dbReference type="GO" id="GO:0016011">
    <property type="term" value="C:dystroglycan complex"/>
    <property type="evidence" value="ECO:0007669"/>
    <property type="project" value="TreeGrafter"/>
</dbReference>
<evidence type="ECO:0000256" key="16">
    <source>
        <dbReference type="ARBA" id="ARBA00023212"/>
    </source>
</evidence>
<proteinExistence type="predicted"/>
<comment type="caution">
    <text evidence="29">The sequence shown here is derived from an EMBL/GenBank/DDBJ whole genome shotgun (WGS) entry which is preliminary data.</text>
</comment>
<evidence type="ECO:0000256" key="18">
    <source>
        <dbReference type="ARBA" id="ARBA00023257"/>
    </source>
</evidence>
<dbReference type="GO" id="GO:0042383">
    <property type="term" value="C:sarcolemma"/>
    <property type="evidence" value="ECO:0007669"/>
    <property type="project" value="UniProtKB-SubCell"/>
</dbReference>
<keyword evidence="6" id="KW-1003">Cell membrane</keyword>
<dbReference type="Gene3D" id="2.60.40.10">
    <property type="entry name" value="Immunoglobulins"/>
    <property type="match status" value="3"/>
</dbReference>
<dbReference type="PROSITE" id="PS51699">
    <property type="entry name" value="SEA_DG"/>
    <property type="match status" value="2"/>
</dbReference>
<feature type="region of interest" description="Disordered" evidence="25">
    <location>
        <begin position="530"/>
        <end position="570"/>
    </location>
</feature>
<keyword evidence="10 26" id="KW-0812">Transmembrane</keyword>
<feature type="domain" description="Peptidase S72" evidence="28">
    <location>
        <begin position="975"/>
        <end position="1090"/>
    </location>
</feature>
<evidence type="ECO:0000256" key="10">
    <source>
        <dbReference type="ARBA" id="ARBA00022692"/>
    </source>
</evidence>
<evidence type="ECO:0000256" key="22">
    <source>
        <dbReference type="ARBA" id="ARBA00030092"/>
    </source>
</evidence>
<evidence type="ECO:0000256" key="4">
    <source>
        <dbReference type="ARBA" id="ARBA00004251"/>
    </source>
</evidence>
<comment type="function">
    <text evidence="20">Transmembrane protein that plays important roles in connecting the extracellular matrix to the cytoskeleton. Acts as a cell adhesion receptor in both muscle and non-muscle tissues. Receptor for both DMD and UTRN and, through these interactions, scaffolds axin to the cytoskeleton. Also functions in cell adhesion-mediated signaling and implicated in cell polarity.</text>
</comment>
<accession>A0AAN7PLU4</accession>
<evidence type="ECO:0000256" key="6">
    <source>
        <dbReference type="ARBA" id="ARBA00022475"/>
    </source>
</evidence>
<keyword evidence="8" id="KW-0964">Secreted</keyword>
<evidence type="ECO:0000256" key="23">
    <source>
        <dbReference type="ARBA" id="ARBA00031034"/>
    </source>
</evidence>
<keyword evidence="26" id="KW-0472">Membrane</keyword>
<keyword evidence="14" id="KW-1015">Disulfide bond</keyword>
<evidence type="ECO:0000256" key="17">
    <source>
        <dbReference type="ARBA" id="ARBA00023242"/>
    </source>
</evidence>
<evidence type="ECO:0000256" key="15">
    <source>
        <dbReference type="ARBA" id="ARBA00023180"/>
    </source>
</evidence>
<dbReference type="AlphaFoldDB" id="A0AAN7PLU4"/>
<feature type="signal peptide" evidence="27">
    <location>
        <begin position="1"/>
        <end position="21"/>
    </location>
</feature>
<evidence type="ECO:0000256" key="21">
    <source>
        <dbReference type="ARBA" id="ARBA00026224"/>
    </source>
</evidence>
<dbReference type="GO" id="GO:0005576">
    <property type="term" value="C:extracellular region"/>
    <property type="evidence" value="ECO:0007669"/>
    <property type="project" value="UniProtKB-SubCell"/>
</dbReference>
<dbReference type="CDD" id="cd11305">
    <property type="entry name" value="alpha_DG_C"/>
    <property type="match status" value="1"/>
</dbReference>
<dbReference type="Pfam" id="PF18424">
    <property type="entry name" value="a_DG1_N2"/>
    <property type="match status" value="1"/>
</dbReference>
<comment type="subcellular location">
    <subcellularLocation>
        <location evidence="1">Cell membrane</location>
        <location evidence="1">Sarcolemma</location>
    </subcellularLocation>
    <subcellularLocation>
        <location evidence="4">Cell membrane</location>
        <topology evidence="4">Single-pass type I membrane protein</topology>
    </subcellularLocation>
    <subcellularLocation>
        <location evidence="3">Cytoplasm</location>
        <location evidence="3">Cytoskeleton</location>
    </subcellularLocation>
    <subcellularLocation>
        <location evidence="5">Nucleus</location>
        <location evidence="5">Nucleoplasm</location>
    </subcellularLocation>
    <subcellularLocation>
        <location evidence="24">Postsynaptic cell membrane</location>
    </subcellularLocation>
    <subcellularLocation>
        <location evidence="2">Secreted</location>
        <location evidence="2">Extracellular space</location>
    </subcellularLocation>
</comment>
<organism evidence="29 30">
    <name type="scientific">Aquatica leii</name>
    <dbReference type="NCBI Taxonomy" id="1421715"/>
    <lineage>
        <taxon>Eukaryota</taxon>
        <taxon>Metazoa</taxon>
        <taxon>Ecdysozoa</taxon>
        <taxon>Arthropoda</taxon>
        <taxon>Hexapoda</taxon>
        <taxon>Insecta</taxon>
        <taxon>Pterygota</taxon>
        <taxon>Neoptera</taxon>
        <taxon>Endopterygota</taxon>
        <taxon>Coleoptera</taxon>
        <taxon>Polyphaga</taxon>
        <taxon>Elateriformia</taxon>
        <taxon>Elateroidea</taxon>
        <taxon>Lampyridae</taxon>
        <taxon>Luciolinae</taxon>
        <taxon>Aquatica</taxon>
    </lineage>
</organism>
<dbReference type="InterPro" id="IPR013783">
    <property type="entry name" value="Ig-like_fold"/>
</dbReference>
<evidence type="ECO:0000256" key="20">
    <source>
        <dbReference type="ARBA" id="ARBA00024991"/>
    </source>
</evidence>
<keyword evidence="11 27" id="KW-0732">Signal</keyword>
<evidence type="ECO:0000313" key="29">
    <source>
        <dbReference type="EMBL" id="KAK4883821.1"/>
    </source>
</evidence>
<dbReference type="GO" id="GO:0021675">
    <property type="term" value="P:nerve development"/>
    <property type="evidence" value="ECO:0007669"/>
    <property type="project" value="TreeGrafter"/>
</dbReference>
<evidence type="ECO:0000256" key="19">
    <source>
        <dbReference type="ARBA" id="ARBA00023567"/>
    </source>
</evidence>
<evidence type="ECO:0000256" key="27">
    <source>
        <dbReference type="SAM" id="SignalP"/>
    </source>
</evidence>
<evidence type="ECO:0000256" key="3">
    <source>
        <dbReference type="ARBA" id="ARBA00004245"/>
    </source>
</evidence>
<sequence>MSSKRTLVVLQAVLIICCTLALDEDFGFDVSDDLEVEFPAEIPKKLRGITDINAFVGRVFHLAIPKDSFGDTVKSYEAKVEQDAPLPSWLLFDKTGGVFWGVPLADDVGTLHISVKAVRQSITMTDEFTLIISEDNKTQEGTDKCPSTEDSTVLTLIIDKSIKAIKPKQRIIAINNIAKFFGMPYTAFMLKPQLGPDDITDSSVVLAGPGNLRTRTSKDTSFVQVTVGCEGRLWLNSAPIVHQLKQQARDGTISEVLRLPLIGWRVKTENRPLLREKRSDDGSGDYEEYYDYTDYDDPDKDADDTVLTSPSTPVVHSTHPTSNVADHTPIRNQDSAITPTSESHHHRHHHGEIRPIDEVESNIPLIQEETTLNIPKTEEAEPRHVLSYTTQLPKLPSTTTTTTTTTEATTSSKEIKVEKVTPITGLYKPSETLESEDEYEDEYEDGDAEGDDDDDIITEIPYTNNEIFTSNERKASIPEIDFNTETTLAETTTKVKTTQFEFIPETVFTERITVVEVGSTVPEAITTQETFPPTTTTSTTSTTTTTETPPTMTTSTTSTTTTTRTTTTTERLTTLEESTTAKHTTVRQIPHSVTTQKATSAQVTESVVYEVKNFPPTIQIRLNRIVVTAGKNFSQYIPEDMFSDTEDEYNLKLELLTKDGNPINKSFWCQFNPSTREIYGLPLEEDVSRWDFLLRATDTEGASVSERVEITVQQHKSWRVVNHEFTLYARVERKHDFVYPLDWAIHILDGIGKVFPSTNTSKITVRSVNYATDPMIITWTNDSLPTDYCDKPEIEEVFNILTANEEGDPSLALSRNLAPQLRAKKITQKLIGICEEEEVPLLPELPITPHIPIYPPSHHIPLQPPANLPPILRNPVDHVNATIGDLLLFRVPDDTFYDPEDVEPNNLKIQLYTGDREPLPNDHWLQFDSKNKEFYGVPSETDIRRVQYQLVCEDSGGLTASDTLIVEIHPSPKLKYNVEFSMTVEVDLDTFIHNPSMKRKFIEKLQTLFNDDNVNNIHLGSFSRGSSLTKPSTIITWYNRTLTKEKCPWGELRKLESILINNERTMSNHVYKAMGDDFVVIAFSLQHLGVCKIVTTPAPTRAPEIIVPIEEGAPQESNDDYLVTFIVPAVIISAMLLLAAIAACVLYRRRRSGKMNIEEDGRQSYGNKGIPVIFQEELDEKPEPGTKTPVILKDEKPPLAPPEYSKSGSLKLTADDSEPYQPPPPFTRTQDNGRQPRPKPTPTYRKPPPYVPP</sequence>
<evidence type="ECO:0000313" key="30">
    <source>
        <dbReference type="Proteomes" id="UP001353858"/>
    </source>
</evidence>
<evidence type="ECO:0000259" key="28">
    <source>
        <dbReference type="PROSITE" id="PS51699"/>
    </source>
</evidence>
<dbReference type="GO" id="GO:0043236">
    <property type="term" value="F:laminin binding"/>
    <property type="evidence" value="ECO:0007669"/>
    <property type="project" value="TreeGrafter"/>
</dbReference>
<dbReference type="EMBL" id="JARPUR010000001">
    <property type="protein sequence ID" value="KAK4883821.1"/>
    <property type="molecule type" value="Genomic_DNA"/>
</dbReference>